<gene>
    <name evidence="1" type="ordered locus">SE_1636</name>
</gene>
<dbReference type="OrthoDB" id="2410452at2"/>
<reference evidence="1 2" key="1">
    <citation type="journal article" date="2003" name="Mol. Microbiol.">
        <title>Genome-based analysis of virulence genes in a non-biofilm-forming Staphylococcus epidermidis strain (ATCC 12228).</title>
        <authorList>
            <person name="Zhang Y.Q."/>
            <person name="Ren S.X."/>
            <person name="Li H.L."/>
            <person name="Wang Y.X."/>
            <person name="Fu G."/>
            <person name="Yang J."/>
            <person name="Qin Z.Q."/>
            <person name="Miao Y.G."/>
            <person name="Wang W.Y."/>
            <person name="Chen R.S."/>
            <person name="Shen Y."/>
            <person name="Chen Z."/>
            <person name="Yuan Z.H."/>
            <person name="Zhao G.P."/>
            <person name="Qu D."/>
            <person name="Danchin A."/>
            <person name="Wen Y.M."/>
        </authorList>
    </citation>
    <scope>NUCLEOTIDE SEQUENCE [LARGE SCALE GENOMIC DNA]</scope>
    <source>
        <strain evidence="2">ATCC 12228 / FDA PCI 1200</strain>
    </source>
</reference>
<dbReference type="AlphaFoldDB" id="A0A0H2VHH1"/>
<dbReference type="RefSeq" id="WP_001830021.1">
    <property type="nucleotide sequence ID" value="NC_004461.1"/>
</dbReference>
<name>A0A0H2VHH1_STAES</name>
<evidence type="ECO:0000313" key="1">
    <source>
        <dbReference type="EMBL" id="AAO05235.1"/>
    </source>
</evidence>
<dbReference type="GeneID" id="50018264"/>
<evidence type="ECO:0000313" key="2">
    <source>
        <dbReference type="Proteomes" id="UP000001411"/>
    </source>
</evidence>
<dbReference type="Pfam" id="PF05931">
    <property type="entry name" value="AgrD"/>
    <property type="match status" value="1"/>
</dbReference>
<dbReference type="EMBL" id="AE015929">
    <property type="protein sequence ID" value="AAO05235.1"/>
    <property type="molecule type" value="Genomic_DNA"/>
</dbReference>
<organism evidence="1 2">
    <name type="scientific">Staphylococcus epidermidis (strain ATCC 12228 / FDA PCI 1200)</name>
    <dbReference type="NCBI Taxonomy" id="176280"/>
    <lineage>
        <taxon>Bacteria</taxon>
        <taxon>Bacillati</taxon>
        <taxon>Bacillota</taxon>
        <taxon>Bacilli</taxon>
        <taxon>Bacillales</taxon>
        <taxon>Staphylococcaceae</taxon>
        <taxon>Staphylococcus</taxon>
    </lineage>
</organism>
<accession>A0A0H2VHH1</accession>
<protein>
    <submittedName>
        <fullName evidence="1">AgrD protein</fullName>
    </submittedName>
</protein>
<dbReference type="PATRIC" id="fig|176280.10.peg.1601"/>
<proteinExistence type="predicted"/>
<dbReference type="Proteomes" id="UP000001411">
    <property type="component" value="Chromosome"/>
</dbReference>
<dbReference type="SMART" id="SM00794">
    <property type="entry name" value="AgrD"/>
    <property type="match status" value="1"/>
</dbReference>
<dbReference type="InterPro" id="IPR009229">
    <property type="entry name" value="AgrD"/>
</dbReference>
<dbReference type="NCBIfam" id="TIGR04223">
    <property type="entry name" value="quorum_AgrD"/>
    <property type="match status" value="1"/>
</dbReference>
<dbReference type="SMR" id="A0A0H2VHH1"/>
<dbReference type="KEGG" id="sep:SE_1636"/>
<dbReference type="eggNOG" id="ENOG503045Y">
    <property type="taxonomic scope" value="Bacteria"/>
</dbReference>
<dbReference type="HOGENOM" id="CLU_216939_0_0_9"/>
<sequence>MENIFNLFIKFFTTILEFIGTVAGDSVCASYFDEPEVPEELTKLYE</sequence>